<evidence type="ECO:0000256" key="6">
    <source>
        <dbReference type="ARBA" id="ARBA00022692"/>
    </source>
</evidence>
<sequence>MSGEGAVYKSFLVWAGVFLSSAFGLLVVWFSGLVSSIVLFEWEFLNACGISLSVLVLFDLLSVLFSFTVCLISGCVFVYSVSYMESDKFKALFSSLVAIFVLSMNVLIFIPNLVFVLLGWDLLGITSFFLVIYYQNSSSVGAGMLTVLMNRIGDVFLVLSIGLSSGAGVWGVLSCGQISDYLVWISLLLVGASLTKSAQVPFSVWLPAAMAAPTPVSALVHSSTLVTVGVYFLFRHYHLLVCVDDLLPCLSKVGCFTLLVGSIGACCEFDIKKLIALSTLSHLGFMVYIMGIGYPGLSFFHLLSHALFKSLLFLCAGSYIHEAGSSQDLRQMSGLAWKGSSILAACSIVGFSSLCGVPYMSGFYSKDAILEGCVSLMAGVAEVVCLVVGAMASCFYMVRVLFYSIFGSLGGFPLVSCSSNSWFIGAPIFLLSFGSIIFGYGVQKVWVGSCEVFSVSFVSKMGLFFLLNLGLVSFMWSSHGYIFSGGGPKSLGKWLKFIGVFFCSLWFLRWCFSSVLGPWFLCGELTVKSLESGWMEVMGGQGVGKVSMKLTSMLLTYDEVGVLVILRLILVSLFGLVFVFL</sequence>
<dbReference type="Pfam" id="PF00361">
    <property type="entry name" value="Proton_antipo_M"/>
    <property type="match status" value="1"/>
</dbReference>
<evidence type="ECO:0000256" key="13">
    <source>
        <dbReference type="ARBA" id="ARBA00023128"/>
    </source>
</evidence>
<keyword evidence="5" id="KW-0679">Respiratory chain</keyword>
<dbReference type="InterPro" id="IPR010934">
    <property type="entry name" value="NADH_DH_su5_C"/>
</dbReference>
<comment type="catalytic activity">
    <reaction evidence="15 16">
        <text>a ubiquinone + NADH + 5 H(+)(in) = a ubiquinol + NAD(+) + 4 H(+)(out)</text>
        <dbReference type="Rhea" id="RHEA:29091"/>
        <dbReference type="Rhea" id="RHEA-COMP:9565"/>
        <dbReference type="Rhea" id="RHEA-COMP:9566"/>
        <dbReference type="ChEBI" id="CHEBI:15378"/>
        <dbReference type="ChEBI" id="CHEBI:16389"/>
        <dbReference type="ChEBI" id="CHEBI:17976"/>
        <dbReference type="ChEBI" id="CHEBI:57540"/>
        <dbReference type="ChEBI" id="CHEBI:57945"/>
        <dbReference type="EC" id="7.1.1.2"/>
    </reaction>
</comment>
<dbReference type="InterPro" id="IPR001516">
    <property type="entry name" value="Proton_antipo_N"/>
</dbReference>
<dbReference type="GO" id="GO:0003954">
    <property type="term" value="F:NADH dehydrogenase activity"/>
    <property type="evidence" value="ECO:0007669"/>
    <property type="project" value="TreeGrafter"/>
</dbReference>
<accession>A0A3G1GHC9</accession>
<reference evidence="20" key="1">
    <citation type="submission" date="2016-10" db="EMBL/GenBank/DDBJ databases">
        <title>Comparative analyses of the complete Maternally and Paternally Inherited mitochondrial genomes of the Endangered Freshwater Mussel Solenaia rivularis (Bivalvia: Unionidae) and phylogenetic analyses.</title>
        <authorList>
            <person name="Zhou C.H."/>
            <person name="Huang X.C."/>
            <person name="Wu X.P."/>
            <person name="Ouyang S."/>
        </authorList>
    </citation>
    <scope>NUCLEOTIDE SEQUENCE</scope>
</reference>
<evidence type="ECO:0000256" key="14">
    <source>
        <dbReference type="ARBA" id="ARBA00023136"/>
    </source>
</evidence>
<feature type="transmembrane region" description="Helical" evidence="16">
    <location>
        <begin position="274"/>
        <end position="293"/>
    </location>
</feature>
<feature type="transmembrane region" description="Helical" evidence="16">
    <location>
        <begin position="155"/>
        <end position="172"/>
    </location>
</feature>
<evidence type="ECO:0000256" key="1">
    <source>
        <dbReference type="ARBA" id="ARBA00004448"/>
    </source>
</evidence>
<keyword evidence="13 16" id="KW-0496">Mitochondrion</keyword>
<keyword evidence="10 16" id="KW-1133">Transmembrane helix</keyword>
<evidence type="ECO:0000256" key="4">
    <source>
        <dbReference type="ARBA" id="ARBA00022448"/>
    </source>
</evidence>
<keyword evidence="4 16" id="KW-0813">Transport</keyword>
<feature type="transmembrane region" description="Helical" evidence="16">
    <location>
        <begin position="462"/>
        <end position="482"/>
    </location>
</feature>
<feature type="transmembrane region" description="Helical" evidence="16">
    <location>
        <begin position="422"/>
        <end position="442"/>
    </location>
</feature>
<evidence type="ECO:0000313" key="20">
    <source>
        <dbReference type="EMBL" id="APA19194.1"/>
    </source>
</evidence>
<dbReference type="GO" id="GO:0008137">
    <property type="term" value="F:NADH dehydrogenase (ubiquinone) activity"/>
    <property type="evidence" value="ECO:0007669"/>
    <property type="project" value="UniProtKB-EC"/>
</dbReference>
<comment type="subcellular location">
    <subcellularLocation>
        <location evidence="1">Mitochondrion inner membrane</location>
        <topology evidence="1">Multi-pass membrane protein</topology>
    </subcellularLocation>
</comment>
<feature type="domain" description="NADH dehydrogenase subunit 5 C-terminal" evidence="19">
    <location>
        <begin position="396"/>
        <end position="578"/>
    </location>
</feature>
<dbReference type="AlphaFoldDB" id="A0A3G1GHC9"/>
<comment type="similarity">
    <text evidence="16">Belongs to the complex I subunit 5 family.</text>
</comment>
<evidence type="ECO:0000256" key="5">
    <source>
        <dbReference type="ARBA" id="ARBA00022660"/>
    </source>
</evidence>
<feature type="transmembrane region" description="Helical" evidence="16">
    <location>
        <begin position="52"/>
        <end position="79"/>
    </location>
</feature>
<feature type="transmembrane region" description="Helical" evidence="16">
    <location>
        <begin position="341"/>
        <end position="360"/>
    </location>
</feature>
<dbReference type="InterPro" id="IPR001750">
    <property type="entry name" value="ND/Mrp_TM"/>
</dbReference>
<keyword evidence="14 16" id="KW-0472">Membrane</keyword>
<evidence type="ECO:0000256" key="10">
    <source>
        <dbReference type="ARBA" id="ARBA00022989"/>
    </source>
</evidence>
<evidence type="ECO:0000256" key="7">
    <source>
        <dbReference type="ARBA" id="ARBA00022792"/>
    </source>
</evidence>
<evidence type="ECO:0000259" key="17">
    <source>
        <dbReference type="Pfam" id="PF00361"/>
    </source>
</evidence>
<dbReference type="Pfam" id="PF00662">
    <property type="entry name" value="Proton_antipo_N"/>
    <property type="match status" value="1"/>
</dbReference>
<keyword evidence="11 16" id="KW-0520">NAD</keyword>
<organism evidence="20">
    <name type="scientific">Parvasolenaia rivularis</name>
    <dbReference type="NCBI Taxonomy" id="1491190"/>
    <lineage>
        <taxon>Eukaryota</taxon>
        <taxon>Metazoa</taxon>
        <taxon>Spiralia</taxon>
        <taxon>Lophotrochozoa</taxon>
        <taxon>Mollusca</taxon>
        <taxon>Bivalvia</taxon>
        <taxon>Autobranchia</taxon>
        <taxon>Heteroconchia</taxon>
        <taxon>Palaeoheterodonta</taxon>
        <taxon>Unionida</taxon>
        <taxon>Unionoidea</taxon>
        <taxon>Unionidae</taxon>
        <taxon>Gonideinae</taxon>
        <taxon>Parvasolenaia</taxon>
    </lineage>
</organism>
<feature type="transmembrane region" description="Helical" evidence="16">
    <location>
        <begin position="178"/>
        <end position="195"/>
    </location>
</feature>
<feature type="transmembrane region" description="Helical" evidence="16">
    <location>
        <begin position="216"/>
        <end position="234"/>
    </location>
</feature>
<keyword evidence="9" id="KW-0249">Electron transport</keyword>
<evidence type="ECO:0000259" key="19">
    <source>
        <dbReference type="Pfam" id="PF06455"/>
    </source>
</evidence>
<name>A0A3G1GHC9_9BIVA</name>
<evidence type="ECO:0000256" key="16">
    <source>
        <dbReference type="RuleBase" id="RU003404"/>
    </source>
</evidence>
<feature type="transmembrane region" description="Helical" evidence="16">
    <location>
        <begin position="12"/>
        <end position="40"/>
    </location>
</feature>
<keyword evidence="6 16" id="KW-0812">Transmembrane</keyword>
<gene>
    <name evidence="20" type="primary">nad5</name>
</gene>
<feature type="domain" description="NADH:quinone oxidoreductase/Mrp antiporter transmembrane" evidence="17">
    <location>
        <begin position="112"/>
        <end position="384"/>
    </location>
</feature>
<comment type="function">
    <text evidence="16">Core subunit of the mitochondrial membrane respiratory chain NADH dehydrogenase (Complex I) which catalyzes electron transfer from NADH through the respiratory chain, using ubiquinone as an electron acceptor. Essential for the catalytic activity and assembly of complex I.</text>
</comment>
<evidence type="ECO:0000256" key="3">
    <source>
        <dbReference type="ARBA" id="ARBA00021096"/>
    </source>
</evidence>
<dbReference type="Pfam" id="PF06455">
    <property type="entry name" value="NADH5_C"/>
    <property type="match status" value="1"/>
</dbReference>
<evidence type="ECO:0000259" key="18">
    <source>
        <dbReference type="Pfam" id="PF00662"/>
    </source>
</evidence>
<keyword evidence="12 16" id="KW-0830">Ubiquinone</keyword>
<evidence type="ECO:0000256" key="2">
    <source>
        <dbReference type="ARBA" id="ARBA00012944"/>
    </source>
</evidence>
<geneLocation type="mitochondrion" evidence="20"/>
<dbReference type="EC" id="7.1.1.2" evidence="2 16"/>
<keyword evidence="7" id="KW-0999">Mitochondrion inner membrane</keyword>
<feature type="transmembrane region" description="Helical" evidence="16">
    <location>
        <begin position="560"/>
        <end position="580"/>
    </location>
</feature>
<dbReference type="PANTHER" id="PTHR42829:SF2">
    <property type="entry name" value="NADH-UBIQUINONE OXIDOREDUCTASE CHAIN 5"/>
    <property type="match status" value="1"/>
</dbReference>
<dbReference type="EMBL" id="KY007142">
    <property type="protein sequence ID" value="APA19194.1"/>
    <property type="molecule type" value="Genomic_DNA"/>
</dbReference>
<keyword evidence="8" id="KW-1278">Translocase</keyword>
<protein>
    <recommendedName>
        <fullName evidence="3 16">NADH-ubiquinone oxidoreductase chain 5</fullName>
        <ecNumber evidence="2 16">7.1.1.2</ecNumber>
    </recommendedName>
</protein>
<proteinExistence type="inferred from homology"/>
<feature type="transmembrane region" description="Helical" evidence="16">
    <location>
        <begin position="380"/>
        <end position="402"/>
    </location>
</feature>
<evidence type="ECO:0000256" key="11">
    <source>
        <dbReference type="ARBA" id="ARBA00023027"/>
    </source>
</evidence>
<dbReference type="GO" id="GO:0005743">
    <property type="term" value="C:mitochondrial inner membrane"/>
    <property type="evidence" value="ECO:0007669"/>
    <property type="project" value="UniProtKB-SubCell"/>
</dbReference>
<evidence type="ECO:0000256" key="8">
    <source>
        <dbReference type="ARBA" id="ARBA00022967"/>
    </source>
</evidence>
<dbReference type="GO" id="GO:0015990">
    <property type="term" value="P:electron transport coupled proton transport"/>
    <property type="evidence" value="ECO:0007669"/>
    <property type="project" value="TreeGrafter"/>
</dbReference>
<feature type="domain" description="NADH-Ubiquinone oxidoreductase (complex I) chain 5 N-terminal" evidence="18">
    <location>
        <begin position="47"/>
        <end position="93"/>
    </location>
</feature>
<evidence type="ECO:0000256" key="15">
    <source>
        <dbReference type="ARBA" id="ARBA00049551"/>
    </source>
</evidence>
<dbReference type="PANTHER" id="PTHR42829">
    <property type="entry name" value="NADH-UBIQUINONE OXIDOREDUCTASE CHAIN 5"/>
    <property type="match status" value="1"/>
</dbReference>
<evidence type="ECO:0000256" key="9">
    <source>
        <dbReference type="ARBA" id="ARBA00022982"/>
    </source>
</evidence>
<dbReference type="PRINTS" id="PR01434">
    <property type="entry name" value="NADHDHGNASE5"/>
</dbReference>
<feature type="transmembrane region" description="Helical" evidence="16">
    <location>
        <begin position="91"/>
        <end position="110"/>
    </location>
</feature>
<dbReference type="InterPro" id="IPR003945">
    <property type="entry name" value="NU5C-like"/>
</dbReference>
<feature type="transmembrane region" description="Helical" evidence="16">
    <location>
        <begin position="494"/>
        <end position="521"/>
    </location>
</feature>
<dbReference type="GO" id="GO:0042773">
    <property type="term" value="P:ATP synthesis coupled electron transport"/>
    <property type="evidence" value="ECO:0007669"/>
    <property type="project" value="InterPro"/>
</dbReference>
<evidence type="ECO:0000256" key="12">
    <source>
        <dbReference type="ARBA" id="ARBA00023075"/>
    </source>
</evidence>